<sequence>MAKGQDRDARMGAAQEMYEMPFRPAIELKTAGIWGLGAVSAGVMSAWSAMPTAPFYWMGAAAVAMGLQQAAQGWQQYRKNAGLSGRSLWFFKPEELRQRLQEVDRRYQQERLWLGRGFEWGQKEAQRVYEIRKRGIDQVLPDTGEPGSPWLHGVSESEADISIAKGEEAGHTIIYGTTGAGKTRTFDLLIKQKVRRGECVFIVDPKGDQDLRASAQSACIEAGVPERFKYFHPAHADRSVRLDVMANFSRVTELASRVASLMPSEGGGDSFQAFCWMALNHVCQAQVEAGMRVSLKTLRRYIEGGPDELVEQAVEVHLDRLSKSWRQRHAHRLEKAKDRDKRINVLIGLYESLPEGRRSTAVDGIISMHRHERTHFQKMVVGLLPVLNMLTSEPLGSLLSPGYQDAGDIHGRPILNSAKAVEQGYVVYIGLDSLTDGTVGSAIGSMILSDLTAVAGTIYNYQKGENPRVSVFVDEAAEVINRPMIQLLNKGRGAGFKLYVATQTFPDLIERMGSKEAAAQVAGNCNNVIALRLVDQETQQLISDKLGKTVIRQIMHTQGTTAMGSDRDVTNWSGNYGERLIEAEAELFPPELFGKLPNLQFIMNTAGGRMYKGRVPIITSDVQPKIEDVTWRRIP</sequence>
<evidence type="ECO:0000259" key="1">
    <source>
        <dbReference type="Pfam" id="PF10412"/>
    </source>
</evidence>
<dbReference type="STRING" id="1123397.SAMN05660831_00060"/>
<dbReference type="Proteomes" id="UP000198611">
    <property type="component" value="Unassembled WGS sequence"/>
</dbReference>
<dbReference type="EMBL" id="FOMJ01000001">
    <property type="protein sequence ID" value="SFC91297.1"/>
    <property type="molecule type" value="Genomic_DNA"/>
</dbReference>
<accession>A0A1I1N0Y9</accession>
<dbReference type="PANTHER" id="PTHR30121">
    <property type="entry name" value="UNCHARACTERIZED PROTEIN YJGR-RELATED"/>
    <property type="match status" value="1"/>
</dbReference>
<dbReference type="Pfam" id="PF10412">
    <property type="entry name" value="TrwB_AAD_bind"/>
    <property type="match status" value="1"/>
</dbReference>
<name>A0A1I1N0Y9_9GAMM</name>
<dbReference type="PANTHER" id="PTHR30121:SF6">
    <property type="entry name" value="SLR6007 PROTEIN"/>
    <property type="match status" value="1"/>
</dbReference>
<dbReference type="InterPro" id="IPR019476">
    <property type="entry name" value="T4SS_TraD_DNA-bd"/>
</dbReference>
<feature type="domain" description="TraD/TraG TraM recognition site" evidence="2">
    <location>
        <begin position="468"/>
        <end position="584"/>
    </location>
</feature>
<dbReference type="AlphaFoldDB" id="A0A1I1N0Y9"/>
<keyword evidence="4" id="KW-1185">Reference proteome</keyword>
<reference evidence="3 4" key="1">
    <citation type="submission" date="2016-10" db="EMBL/GenBank/DDBJ databases">
        <authorList>
            <person name="de Groot N.N."/>
        </authorList>
    </citation>
    <scope>NUCLEOTIDE SEQUENCE [LARGE SCALE GENOMIC DNA]</scope>
    <source>
        <strain evidence="3 4">HL3</strain>
    </source>
</reference>
<dbReference type="SUPFAM" id="SSF52540">
    <property type="entry name" value="P-loop containing nucleoside triphosphate hydrolases"/>
    <property type="match status" value="1"/>
</dbReference>
<dbReference type="Gene3D" id="3.40.50.300">
    <property type="entry name" value="P-loop containing nucleotide triphosphate hydrolases"/>
    <property type="match status" value="2"/>
</dbReference>
<dbReference type="InterPro" id="IPR027417">
    <property type="entry name" value="P-loop_NTPase"/>
</dbReference>
<protein>
    <submittedName>
        <fullName evidence="3">Conjugal transfer pilus assembly protein TraD</fullName>
    </submittedName>
</protein>
<organism evidence="3 4">
    <name type="scientific">Thiohalospira halophila DSM 15071</name>
    <dbReference type="NCBI Taxonomy" id="1123397"/>
    <lineage>
        <taxon>Bacteria</taxon>
        <taxon>Pseudomonadati</taxon>
        <taxon>Pseudomonadota</taxon>
        <taxon>Gammaproteobacteria</taxon>
        <taxon>Thiohalospirales</taxon>
        <taxon>Thiohalospiraceae</taxon>
        <taxon>Thiohalospira</taxon>
    </lineage>
</organism>
<dbReference type="InterPro" id="IPR051162">
    <property type="entry name" value="T4SS_component"/>
</dbReference>
<evidence type="ECO:0000313" key="4">
    <source>
        <dbReference type="Proteomes" id="UP000198611"/>
    </source>
</evidence>
<dbReference type="NCBIfam" id="TIGR03743">
    <property type="entry name" value="SXT_TraD"/>
    <property type="match status" value="1"/>
</dbReference>
<evidence type="ECO:0000259" key="2">
    <source>
        <dbReference type="Pfam" id="PF12696"/>
    </source>
</evidence>
<dbReference type="CDD" id="cd01127">
    <property type="entry name" value="TrwB_TraG_TraD_VirD4"/>
    <property type="match status" value="2"/>
</dbReference>
<gene>
    <name evidence="3" type="ORF">SAMN05660831_00060</name>
</gene>
<dbReference type="InterPro" id="IPR022458">
    <property type="entry name" value="Conjugative_coupling_TraG/TraD"/>
</dbReference>
<evidence type="ECO:0000313" key="3">
    <source>
        <dbReference type="EMBL" id="SFC91297.1"/>
    </source>
</evidence>
<dbReference type="Pfam" id="PF12696">
    <property type="entry name" value="TraG-D_C"/>
    <property type="match status" value="1"/>
</dbReference>
<proteinExistence type="predicted"/>
<feature type="domain" description="Type IV secretion system coupling protein TraD DNA-binding" evidence="1">
    <location>
        <begin position="159"/>
        <end position="311"/>
    </location>
</feature>
<dbReference type="InterPro" id="IPR032689">
    <property type="entry name" value="TraG-D_C"/>
</dbReference>